<keyword evidence="3" id="KW-1185">Reference proteome</keyword>
<dbReference type="Proteomes" id="UP001302812">
    <property type="component" value="Unassembled WGS sequence"/>
</dbReference>
<dbReference type="AlphaFoldDB" id="A0AAN6YWR7"/>
<gene>
    <name evidence="2" type="ORF">N656DRAFT_260863</name>
</gene>
<organism evidence="2 3">
    <name type="scientific">Canariomyces notabilis</name>
    <dbReference type="NCBI Taxonomy" id="2074819"/>
    <lineage>
        <taxon>Eukaryota</taxon>
        <taxon>Fungi</taxon>
        <taxon>Dikarya</taxon>
        <taxon>Ascomycota</taxon>
        <taxon>Pezizomycotina</taxon>
        <taxon>Sordariomycetes</taxon>
        <taxon>Sordariomycetidae</taxon>
        <taxon>Sordariales</taxon>
        <taxon>Chaetomiaceae</taxon>
        <taxon>Canariomyces</taxon>
    </lineage>
</organism>
<proteinExistence type="predicted"/>
<dbReference type="GeneID" id="89933161"/>
<sequence length="112" mass="12347">MPMTDSGSFILWSTGQLGACFALRPLPPLPLTLRRRARRAISGRAELSAVEWLEGVLVACLCVYYTTYVVSSSNHWLKASIVQRLSCQRKNPVKSPLSCPDLETSPRLSPTA</sequence>
<evidence type="ECO:0000313" key="3">
    <source>
        <dbReference type="Proteomes" id="UP001302812"/>
    </source>
</evidence>
<evidence type="ECO:0000313" key="2">
    <source>
        <dbReference type="EMBL" id="KAK4116617.1"/>
    </source>
</evidence>
<evidence type="ECO:0000256" key="1">
    <source>
        <dbReference type="SAM" id="MobiDB-lite"/>
    </source>
</evidence>
<feature type="region of interest" description="Disordered" evidence="1">
    <location>
        <begin position="90"/>
        <end position="112"/>
    </location>
</feature>
<reference evidence="2" key="2">
    <citation type="submission" date="2023-05" db="EMBL/GenBank/DDBJ databases">
        <authorList>
            <consortium name="Lawrence Berkeley National Laboratory"/>
            <person name="Steindorff A."/>
            <person name="Hensen N."/>
            <person name="Bonometti L."/>
            <person name="Westerberg I."/>
            <person name="Brannstrom I.O."/>
            <person name="Guillou S."/>
            <person name="Cros-Aarteil S."/>
            <person name="Calhoun S."/>
            <person name="Haridas S."/>
            <person name="Kuo A."/>
            <person name="Mondo S."/>
            <person name="Pangilinan J."/>
            <person name="Riley R."/>
            <person name="Labutti K."/>
            <person name="Andreopoulos B."/>
            <person name="Lipzen A."/>
            <person name="Chen C."/>
            <person name="Yanf M."/>
            <person name="Daum C."/>
            <person name="Ng V."/>
            <person name="Clum A."/>
            <person name="Ohm R."/>
            <person name="Martin F."/>
            <person name="Silar P."/>
            <person name="Natvig D."/>
            <person name="Lalanne C."/>
            <person name="Gautier V."/>
            <person name="Ament-Velasquez S.L."/>
            <person name="Kruys A."/>
            <person name="Hutchinson M.I."/>
            <person name="Powell A.J."/>
            <person name="Barry K."/>
            <person name="Miller A.N."/>
            <person name="Grigoriev I.V."/>
            <person name="Debuchy R."/>
            <person name="Gladieux P."/>
            <person name="Thoren M.H."/>
            <person name="Johannesson H."/>
        </authorList>
    </citation>
    <scope>NUCLEOTIDE SEQUENCE</scope>
    <source>
        <strain evidence="2">CBS 508.74</strain>
    </source>
</reference>
<name>A0AAN6YWR7_9PEZI</name>
<dbReference type="RefSeq" id="XP_064674187.1">
    <property type="nucleotide sequence ID" value="XM_064809038.1"/>
</dbReference>
<comment type="caution">
    <text evidence="2">The sequence shown here is derived from an EMBL/GenBank/DDBJ whole genome shotgun (WGS) entry which is preliminary data.</text>
</comment>
<accession>A0AAN6YWR7</accession>
<reference evidence="2" key="1">
    <citation type="journal article" date="2023" name="Mol. Phylogenet. Evol.">
        <title>Genome-scale phylogeny and comparative genomics of the fungal order Sordariales.</title>
        <authorList>
            <person name="Hensen N."/>
            <person name="Bonometti L."/>
            <person name="Westerberg I."/>
            <person name="Brannstrom I.O."/>
            <person name="Guillou S."/>
            <person name="Cros-Aarteil S."/>
            <person name="Calhoun S."/>
            <person name="Haridas S."/>
            <person name="Kuo A."/>
            <person name="Mondo S."/>
            <person name="Pangilinan J."/>
            <person name="Riley R."/>
            <person name="LaButti K."/>
            <person name="Andreopoulos B."/>
            <person name="Lipzen A."/>
            <person name="Chen C."/>
            <person name="Yan M."/>
            <person name="Daum C."/>
            <person name="Ng V."/>
            <person name="Clum A."/>
            <person name="Steindorff A."/>
            <person name="Ohm R.A."/>
            <person name="Martin F."/>
            <person name="Silar P."/>
            <person name="Natvig D.O."/>
            <person name="Lalanne C."/>
            <person name="Gautier V."/>
            <person name="Ament-Velasquez S.L."/>
            <person name="Kruys A."/>
            <person name="Hutchinson M.I."/>
            <person name="Powell A.J."/>
            <person name="Barry K."/>
            <person name="Miller A.N."/>
            <person name="Grigoriev I.V."/>
            <person name="Debuchy R."/>
            <person name="Gladieux P."/>
            <person name="Hiltunen Thoren M."/>
            <person name="Johannesson H."/>
        </authorList>
    </citation>
    <scope>NUCLEOTIDE SEQUENCE</scope>
    <source>
        <strain evidence="2">CBS 508.74</strain>
    </source>
</reference>
<protein>
    <submittedName>
        <fullName evidence="2">Uncharacterized protein</fullName>
    </submittedName>
</protein>
<dbReference type="EMBL" id="MU853333">
    <property type="protein sequence ID" value="KAK4116617.1"/>
    <property type="molecule type" value="Genomic_DNA"/>
</dbReference>